<proteinExistence type="predicted"/>
<dbReference type="Proteomes" id="UP000249555">
    <property type="component" value="Unassembled WGS sequence"/>
</dbReference>
<protein>
    <submittedName>
        <fullName evidence="1">Uncharacterized protein</fullName>
    </submittedName>
</protein>
<comment type="caution">
    <text evidence="1">The sequence shown here is derived from an EMBL/GenBank/DDBJ whole genome shotgun (WGS) entry which is preliminary data.</text>
</comment>
<name>A0A2W4YRA2_9SPHN</name>
<gene>
    <name evidence="1" type="ORF">DI640_13140</name>
</gene>
<evidence type="ECO:0000313" key="2">
    <source>
        <dbReference type="Proteomes" id="UP000249555"/>
    </source>
</evidence>
<reference evidence="1 2" key="1">
    <citation type="submission" date="2017-08" db="EMBL/GenBank/DDBJ databases">
        <title>Infants hospitalized years apart are colonized by the same room-sourced microbial strains.</title>
        <authorList>
            <person name="Brooks B."/>
            <person name="Olm M.R."/>
            <person name="Firek B.A."/>
            <person name="Baker R."/>
            <person name="Thomas B.C."/>
            <person name="Morowitz M.J."/>
            <person name="Banfield J.F."/>
        </authorList>
    </citation>
    <scope>NUCLEOTIDE SEQUENCE [LARGE SCALE GENOMIC DNA]</scope>
    <source>
        <strain evidence="1">S2_018_000_R3_119</strain>
    </source>
</reference>
<accession>A0A2W4YRA2</accession>
<dbReference type="EMBL" id="QFMX01000013">
    <property type="protein sequence ID" value="PZO72313.1"/>
    <property type="molecule type" value="Genomic_DNA"/>
</dbReference>
<sequence>MTVPVDVLVPMHVKLLAQRVCSSDPYPDPDDAEPRQSWLLSDDEREWLLAQGFVVTPLPDTINKFFTPCRVEITPAGAVLYMMQQANPEV</sequence>
<dbReference type="AlphaFoldDB" id="A0A2W4YRA2"/>
<organism evidence="1 2">
    <name type="scientific">Sphingomonas taxi</name>
    <dbReference type="NCBI Taxonomy" id="1549858"/>
    <lineage>
        <taxon>Bacteria</taxon>
        <taxon>Pseudomonadati</taxon>
        <taxon>Pseudomonadota</taxon>
        <taxon>Alphaproteobacteria</taxon>
        <taxon>Sphingomonadales</taxon>
        <taxon>Sphingomonadaceae</taxon>
        <taxon>Sphingomonas</taxon>
    </lineage>
</organism>
<evidence type="ECO:0000313" key="1">
    <source>
        <dbReference type="EMBL" id="PZO72313.1"/>
    </source>
</evidence>